<reference evidence="1" key="1">
    <citation type="submission" date="2019-08" db="EMBL/GenBank/DDBJ databases">
        <authorList>
            <person name="Kucharzyk K."/>
            <person name="Murdoch R.W."/>
            <person name="Higgins S."/>
            <person name="Loffler F."/>
        </authorList>
    </citation>
    <scope>NUCLEOTIDE SEQUENCE</scope>
</reference>
<gene>
    <name evidence="1" type="ORF">SDC9_103419</name>
</gene>
<comment type="caution">
    <text evidence="1">The sequence shown here is derived from an EMBL/GenBank/DDBJ whole genome shotgun (WGS) entry which is preliminary data.</text>
</comment>
<name>A0A645AU18_9ZZZZ</name>
<organism evidence="1">
    <name type="scientific">bioreactor metagenome</name>
    <dbReference type="NCBI Taxonomy" id="1076179"/>
    <lineage>
        <taxon>unclassified sequences</taxon>
        <taxon>metagenomes</taxon>
        <taxon>ecological metagenomes</taxon>
    </lineage>
</organism>
<dbReference type="EMBL" id="VSSQ01015841">
    <property type="protein sequence ID" value="MPM56610.1"/>
    <property type="molecule type" value="Genomic_DNA"/>
</dbReference>
<accession>A0A645AU18</accession>
<sequence>MSEHQRFDHQFFTDFLSTGLDHINGLLRTGNDQIQIRAFHLSACRVNHQFTIDMTDSNTGNRTVKRNIADA</sequence>
<evidence type="ECO:0000313" key="1">
    <source>
        <dbReference type="EMBL" id="MPM56610.1"/>
    </source>
</evidence>
<dbReference type="AlphaFoldDB" id="A0A645AU18"/>
<proteinExistence type="predicted"/>
<protein>
    <submittedName>
        <fullName evidence="1">Uncharacterized protein</fullName>
    </submittedName>
</protein>